<organism evidence="1 2">
    <name type="scientific">Candidatus Azoamicus ciliaticola</name>
    <dbReference type="NCBI Taxonomy" id="2652803"/>
    <lineage>
        <taxon>Bacteria</taxon>
        <taxon>Pseudomonadati</taxon>
        <taxon>Pseudomonadota</taxon>
        <taxon>Gammaproteobacteria</taxon>
        <taxon>Candidatus Azoamicaceae</taxon>
        <taxon>Candidatus Azoamicus</taxon>
    </lineage>
</organism>
<dbReference type="Pfam" id="PF07396">
    <property type="entry name" value="Porin_O_P"/>
    <property type="match status" value="1"/>
</dbReference>
<dbReference type="Proteomes" id="UP000509549">
    <property type="component" value="Chromosome"/>
</dbReference>
<dbReference type="InterPro" id="IPR023614">
    <property type="entry name" value="Porin_dom_sf"/>
</dbReference>
<dbReference type="Gene3D" id="2.40.160.10">
    <property type="entry name" value="Porin"/>
    <property type="match status" value="1"/>
</dbReference>
<evidence type="ECO:0000313" key="1">
    <source>
        <dbReference type="EMBL" id="CAB3976275.1"/>
    </source>
</evidence>
<evidence type="ECO:0000313" key="2">
    <source>
        <dbReference type="Proteomes" id="UP000509549"/>
    </source>
</evidence>
<dbReference type="AlphaFoldDB" id="A0A6J5JWD8"/>
<reference evidence="1 2" key="1">
    <citation type="submission" date="2020-04" db="EMBL/GenBank/DDBJ databases">
        <authorList>
            <person name="Graf S J."/>
        </authorList>
    </citation>
    <scope>NUCLEOTIDE SEQUENCE [LARGE SCALE GENOMIC DNA]</scope>
    <source>
        <strain evidence="1">1</strain>
    </source>
</reference>
<dbReference type="EMBL" id="LR794158">
    <property type="protein sequence ID" value="CAB3976275.1"/>
    <property type="molecule type" value="Genomic_DNA"/>
</dbReference>
<protein>
    <recommendedName>
        <fullName evidence="3">Phosphate-selective porin O and P</fullName>
    </recommendedName>
</protein>
<proteinExistence type="predicted"/>
<dbReference type="KEGG" id="acil:ESZ_00055"/>
<keyword evidence="2" id="KW-1185">Reference proteome</keyword>
<dbReference type="InterPro" id="IPR010870">
    <property type="entry name" value="Porin_O/P"/>
</dbReference>
<sequence>MINRFLLELKFVFLFFILCSFIFASEPNKKISFDFKGCVQTDYLFWHGNKHDEFIYGGYLRNVDFTFNGFLINKNFNYFLRFNVTDFIYDDILSEAYLSFSCSRFGFKIGQFLLPFGLEQVTPLSDRMFLETSLLNGMGEGKFLGISFDFYSNNFCLKSSFVVPEVNYSLNKELNFKYVFSFRSFLNLFRSDDFVFHFGVDYKRIKEDQKGGFPFRSVSYRDNPCFKTHSSLLNAYNGVIVTSDIVDIEFAFMWKSLFFQTELGFVDIGWRDFDKEIYSSFYFQFSYFLNGIYHKYDHYNGSFLEPILQYSSYGAFELLFKYCIIDMINYGPLLMGYCQTDGRKESILFGLNWTVTQKLKIQLNCVVDEFMYCKSPGFQVTGIGFRVQLLF</sequence>
<dbReference type="RefSeq" id="WP_176604810.1">
    <property type="nucleotide sequence ID" value="NZ_LR794158.1"/>
</dbReference>
<evidence type="ECO:0008006" key="3">
    <source>
        <dbReference type="Google" id="ProtNLM"/>
    </source>
</evidence>
<name>A0A6J5JWD8_9GAMM</name>
<gene>
    <name evidence="1" type="ORF">ESZ_00055</name>
</gene>
<accession>A0A6J5JWD8</accession>